<reference evidence="3 4" key="1">
    <citation type="journal article" date="2019" name="Nat. Microbiol.">
        <title>Mediterranean grassland soil C-N compound turnover is dependent on rainfall and depth, and is mediated by genomically divergent microorganisms.</title>
        <authorList>
            <person name="Diamond S."/>
            <person name="Andeer P.F."/>
            <person name="Li Z."/>
            <person name="Crits-Christoph A."/>
            <person name="Burstein D."/>
            <person name="Anantharaman K."/>
            <person name="Lane K.R."/>
            <person name="Thomas B.C."/>
            <person name="Pan C."/>
            <person name="Northen T.R."/>
            <person name="Banfield J.F."/>
        </authorList>
    </citation>
    <scope>NUCLEOTIDE SEQUENCE [LARGE SCALE GENOMIC DNA]</scope>
    <source>
        <strain evidence="3">WS_11</strain>
    </source>
</reference>
<dbReference type="AlphaFoldDB" id="A0A538UC64"/>
<dbReference type="InterPro" id="IPR021109">
    <property type="entry name" value="Peptidase_aspartic_dom_sf"/>
</dbReference>
<evidence type="ECO:0000313" key="4">
    <source>
        <dbReference type="Proteomes" id="UP000319771"/>
    </source>
</evidence>
<feature type="signal peptide" evidence="1">
    <location>
        <begin position="1"/>
        <end position="24"/>
    </location>
</feature>
<name>A0A538UC64_UNCEI</name>
<dbReference type="Gene3D" id="2.30.42.10">
    <property type="match status" value="1"/>
</dbReference>
<sequence length="466" mass="49357">MRALTPFLLLAGIITVSCGGEALAAAPPPVAFTSADSLHWPPGTVVSRFENLEGIILLEVTLHGPAGRDTSGPLALDTGAGYLALDLGLAHVLGIADSAASQGEVGLTASPLPRLSLGDWAMDQLQPVLTVDADIVRRVSDRPVLGLLGQKPLNDRVVWIDYREQVAAFLPGAPSGDVERLATHGRAGTAEVLEESDLPDTAADQAAVGRSRGRLGLALTPRAVPVRFALVGDGKILVHGTLSDPRPPRFSRRLDLLIDTGATKCVLFDDVLSEVVAHAGAWPVLRGISAPTLIGPAEARIARVPAAKLEAVGDSLRLGGVEFGIVSGELGRVLSRVTRRTIHGLIGYSFLKHYRVAVDYPEQVLWLDPIPGYRDDRPFEYCQVGLQLERQQGAAMVVAVSADSPAARAGIAPGVELVAVGGAGAHTLDLTTLSRRLEGPPGTVVTLVIRKDLVERTFRLRRRRLL</sequence>
<dbReference type="InterPro" id="IPR041489">
    <property type="entry name" value="PDZ_6"/>
</dbReference>
<evidence type="ECO:0000256" key="1">
    <source>
        <dbReference type="SAM" id="SignalP"/>
    </source>
</evidence>
<dbReference type="PROSITE" id="PS51257">
    <property type="entry name" value="PROKAR_LIPOPROTEIN"/>
    <property type="match status" value="1"/>
</dbReference>
<dbReference type="InterPro" id="IPR036034">
    <property type="entry name" value="PDZ_sf"/>
</dbReference>
<accession>A0A538UC64</accession>
<protein>
    <submittedName>
        <fullName evidence="3">PDZ domain-containing protein</fullName>
    </submittedName>
</protein>
<dbReference type="Gene3D" id="2.40.70.10">
    <property type="entry name" value="Acid Proteases"/>
    <property type="match status" value="1"/>
</dbReference>
<dbReference type="EMBL" id="VBPB01000069">
    <property type="protein sequence ID" value="TMQ73417.1"/>
    <property type="molecule type" value="Genomic_DNA"/>
</dbReference>
<dbReference type="SMART" id="SM00228">
    <property type="entry name" value="PDZ"/>
    <property type="match status" value="1"/>
</dbReference>
<organism evidence="3 4">
    <name type="scientific">Eiseniibacteriota bacterium</name>
    <dbReference type="NCBI Taxonomy" id="2212470"/>
    <lineage>
        <taxon>Bacteria</taxon>
        <taxon>Candidatus Eiseniibacteriota</taxon>
    </lineage>
</organism>
<proteinExistence type="predicted"/>
<comment type="caution">
    <text evidence="3">The sequence shown here is derived from an EMBL/GenBank/DDBJ whole genome shotgun (WGS) entry which is preliminary data.</text>
</comment>
<keyword evidence="1" id="KW-0732">Signal</keyword>
<evidence type="ECO:0000313" key="3">
    <source>
        <dbReference type="EMBL" id="TMQ73417.1"/>
    </source>
</evidence>
<dbReference type="InterPro" id="IPR001478">
    <property type="entry name" value="PDZ"/>
</dbReference>
<evidence type="ECO:0000259" key="2">
    <source>
        <dbReference type="SMART" id="SM00228"/>
    </source>
</evidence>
<dbReference type="Pfam" id="PF17820">
    <property type="entry name" value="PDZ_6"/>
    <property type="match status" value="1"/>
</dbReference>
<feature type="domain" description="PDZ" evidence="2">
    <location>
        <begin position="382"/>
        <end position="453"/>
    </location>
</feature>
<dbReference type="SUPFAM" id="SSF50156">
    <property type="entry name" value="PDZ domain-like"/>
    <property type="match status" value="1"/>
</dbReference>
<feature type="chain" id="PRO_5021966193" evidence="1">
    <location>
        <begin position="25"/>
        <end position="466"/>
    </location>
</feature>
<dbReference type="Proteomes" id="UP000319771">
    <property type="component" value="Unassembled WGS sequence"/>
</dbReference>
<gene>
    <name evidence="3" type="ORF">E6K81_04690</name>
</gene>